<feature type="transmembrane region" description="Helical" evidence="2">
    <location>
        <begin position="110"/>
        <end position="135"/>
    </location>
</feature>
<dbReference type="EMBL" id="CP144700">
    <property type="protein sequence ID" value="WVZ22559.1"/>
    <property type="molecule type" value="Genomic_DNA"/>
</dbReference>
<reference evidence="3 4" key="1">
    <citation type="journal article" date="2023" name="Life. Sci Alliance">
        <title>Evolutionary insights into 3D genome organization and epigenetic landscape of Vigna mungo.</title>
        <authorList>
            <person name="Junaid A."/>
            <person name="Singh B."/>
            <person name="Bhatia S."/>
        </authorList>
    </citation>
    <scope>NUCLEOTIDE SEQUENCE [LARGE SCALE GENOMIC DNA]</scope>
    <source>
        <strain evidence="3">Urdbean</strain>
    </source>
</reference>
<evidence type="ECO:0000256" key="1">
    <source>
        <dbReference type="SAM" id="MobiDB-lite"/>
    </source>
</evidence>
<proteinExistence type="predicted"/>
<evidence type="ECO:0000313" key="4">
    <source>
        <dbReference type="Proteomes" id="UP001374535"/>
    </source>
</evidence>
<keyword evidence="2" id="KW-0472">Membrane</keyword>
<accession>A0AAQ3P771</accession>
<protein>
    <submittedName>
        <fullName evidence="3">Uncharacterized protein</fullName>
    </submittedName>
</protein>
<organism evidence="3 4">
    <name type="scientific">Vigna mungo</name>
    <name type="common">Black gram</name>
    <name type="synonym">Phaseolus mungo</name>
    <dbReference type="NCBI Taxonomy" id="3915"/>
    <lineage>
        <taxon>Eukaryota</taxon>
        <taxon>Viridiplantae</taxon>
        <taxon>Streptophyta</taxon>
        <taxon>Embryophyta</taxon>
        <taxon>Tracheophyta</taxon>
        <taxon>Spermatophyta</taxon>
        <taxon>Magnoliopsida</taxon>
        <taxon>eudicotyledons</taxon>
        <taxon>Gunneridae</taxon>
        <taxon>Pentapetalae</taxon>
        <taxon>rosids</taxon>
        <taxon>fabids</taxon>
        <taxon>Fabales</taxon>
        <taxon>Fabaceae</taxon>
        <taxon>Papilionoideae</taxon>
        <taxon>50 kb inversion clade</taxon>
        <taxon>NPAAA clade</taxon>
        <taxon>indigoferoid/millettioid clade</taxon>
        <taxon>Phaseoleae</taxon>
        <taxon>Vigna</taxon>
    </lineage>
</organism>
<keyword evidence="2" id="KW-1133">Transmembrane helix</keyword>
<name>A0AAQ3P771_VIGMU</name>
<feature type="compositionally biased region" description="Polar residues" evidence="1">
    <location>
        <begin position="74"/>
        <end position="83"/>
    </location>
</feature>
<keyword evidence="2" id="KW-0812">Transmembrane</keyword>
<feature type="non-terminal residue" evidence="3">
    <location>
        <position position="1"/>
    </location>
</feature>
<feature type="region of interest" description="Disordered" evidence="1">
    <location>
        <begin position="46"/>
        <end position="87"/>
    </location>
</feature>
<gene>
    <name evidence="3" type="ORF">V8G54_001103</name>
</gene>
<dbReference type="Proteomes" id="UP001374535">
    <property type="component" value="Chromosome 1"/>
</dbReference>
<dbReference type="AlphaFoldDB" id="A0AAQ3P771"/>
<keyword evidence="4" id="KW-1185">Reference proteome</keyword>
<evidence type="ECO:0000256" key="2">
    <source>
        <dbReference type="SAM" id="Phobius"/>
    </source>
</evidence>
<evidence type="ECO:0000313" key="3">
    <source>
        <dbReference type="EMBL" id="WVZ22559.1"/>
    </source>
</evidence>
<sequence length="165" mass="18105">SEPSTSPHPASPYSPISPATAEPPPCFDCEWLRTSSHLFTKSYSKPSISPDYVPSAAPTSNSASHTTEEVSDLSHGSKSQQGEETSKKLVSQMLAPCSISSASGDFHGEILLMGFCMLLTSFVFPMIPHLMIWMLPDEGSWRHARNNDALQVLFRMQKEEASVQF</sequence>